<gene>
    <name evidence="2" type="ordered locus">TEPIRE1_1159</name>
</gene>
<dbReference type="KEGG" id="tep:TepRe1_1060"/>
<name>F4LSE2_TEPAE</name>
<evidence type="ECO:0000313" key="2">
    <source>
        <dbReference type="EMBL" id="CDI40590.1"/>
    </source>
</evidence>
<dbReference type="EMBL" id="HF563609">
    <property type="protein sequence ID" value="CDI40590.1"/>
    <property type="molecule type" value="Genomic_DNA"/>
</dbReference>
<organism evidence="2 3">
    <name type="scientific">Tepidanaerobacter acetatoxydans (strain DSM 21804 / JCM 16047 / Re1)</name>
    <dbReference type="NCBI Taxonomy" id="1209989"/>
    <lineage>
        <taxon>Bacteria</taxon>
        <taxon>Bacillati</taxon>
        <taxon>Bacillota</taxon>
        <taxon>Clostridia</taxon>
        <taxon>Thermosediminibacterales</taxon>
        <taxon>Tepidanaerobacteraceae</taxon>
        <taxon>Tepidanaerobacter</taxon>
    </lineage>
</organism>
<accession>F4LSE2</accession>
<reference evidence="3" key="1">
    <citation type="journal article" date="2013" name="Genome Announc.">
        <title>First genome sequence of a syntrophic acetate-oxidizing bacterium, Tepidanaerobacter acetatoxydans strain Re1.</title>
        <authorList>
            <person name="Manzoor S."/>
            <person name="Bongcam-Rudloff E."/>
            <person name="Schnurer A."/>
            <person name="Muller B."/>
        </authorList>
    </citation>
    <scope>NUCLEOTIDE SEQUENCE [LARGE SCALE GENOMIC DNA]</scope>
    <source>
        <strain evidence="3">Re1</strain>
    </source>
</reference>
<dbReference type="HOGENOM" id="CLU_1634562_0_0_9"/>
<dbReference type="OrthoDB" id="2352785at2"/>
<proteinExistence type="predicted"/>
<sequence>MKKILIICFIVLLVLTGCSATKDESDNNQNAIADKVGEENIEKKKDEQAEVKESEIGKLTIFKKNEEVEAAQEIGPFIVKINKMQVAKLETSEDYKSMFDDKDAVTILALEVEVENKSTETNSIYPDQGTIVTNTKEQNDAHIFLSDDVGGEFIGEWYYVNK</sequence>
<keyword evidence="1" id="KW-0732">Signal</keyword>
<dbReference type="AlphaFoldDB" id="F4LSE2"/>
<protein>
    <recommendedName>
        <fullName evidence="4">DUF4352 domain-containing protein</fullName>
    </recommendedName>
</protein>
<dbReference type="PROSITE" id="PS51257">
    <property type="entry name" value="PROKAR_LIPOPROTEIN"/>
    <property type="match status" value="1"/>
</dbReference>
<dbReference type="RefSeq" id="WP_013778131.1">
    <property type="nucleotide sequence ID" value="NC_015519.1"/>
</dbReference>
<keyword evidence="3" id="KW-1185">Reference proteome</keyword>
<evidence type="ECO:0000313" key="3">
    <source>
        <dbReference type="Proteomes" id="UP000010802"/>
    </source>
</evidence>
<feature type="chain" id="PRO_5038521769" description="DUF4352 domain-containing protein" evidence="1">
    <location>
        <begin position="21"/>
        <end position="162"/>
    </location>
</feature>
<evidence type="ECO:0000256" key="1">
    <source>
        <dbReference type="SAM" id="SignalP"/>
    </source>
</evidence>
<evidence type="ECO:0008006" key="4">
    <source>
        <dbReference type="Google" id="ProtNLM"/>
    </source>
</evidence>
<feature type="signal peptide" evidence="1">
    <location>
        <begin position="1"/>
        <end position="20"/>
    </location>
</feature>
<dbReference type="KEGG" id="tae:TepiRe1_1159"/>
<dbReference type="Proteomes" id="UP000010802">
    <property type="component" value="Chromosome"/>
</dbReference>